<name>A0A0F9MRY0_9ZZZZ</name>
<dbReference type="AlphaFoldDB" id="A0A0F9MRY0"/>
<organism evidence="1">
    <name type="scientific">marine sediment metagenome</name>
    <dbReference type="NCBI Taxonomy" id="412755"/>
    <lineage>
        <taxon>unclassified sequences</taxon>
        <taxon>metagenomes</taxon>
        <taxon>ecological metagenomes</taxon>
    </lineage>
</organism>
<proteinExistence type="predicted"/>
<protein>
    <submittedName>
        <fullName evidence="1">Uncharacterized protein</fullName>
    </submittedName>
</protein>
<gene>
    <name evidence="1" type="ORF">LCGC14_1120320</name>
</gene>
<feature type="non-terminal residue" evidence="1">
    <location>
        <position position="1"/>
    </location>
</feature>
<reference evidence="1" key="1">
    <citation type="journal article" date="2015" name="Nature">
        <title>Complex archaea that bridge the gap between prokaryotes and eukaryotes.</title>
        <authorList>
            <person name="Spang A."/>
            <person name="Saw J.H."/>
            <person name="Jorgensen S.L."/>
            <person name="Zaremba-Niedzwiedzka K."/>
            <person name="Martijn J."/>
            <person name="Lind A.E."/>
            <person name="van Eijk R."/>
            <person name="Schleper C."/>
            <person name="Guy L."/>
            <person name="Ettema T.J."/>
        </authorList>
    </citation>
    <scope>NUCLEOTIDE SEQUENCE</scope>
</reference>
<comment type="caution">
    <text evidence="1">The sequence shown here is derived from an EMBL/GenBank/DDBJ whole genome shotgun (WGS) entry which is preliminary data.</text>
</comment>
<evidence type="ECO:0000313" key="1">
    <source>
        <dbReference type="EMBL" id="KKN02172.1"/>
    </source>
</evidence>
<sequence length="34" mass="3891">SQALEATNLYAKLKFKKIYEVLELDLTDETNSDS</sequence>
<accession>A0A0F9MRY0</accession>
<dbReference type="EMBL" id="LAZR01005176">
    <property type="protein sequence ID" value="KKN02172.1"/>
    <property type="molecule type" value="Genomic_DNA"/>
</dbReference>